<dbReference type="EMBL" id="JATAAI010000008">
    <property type="protein sequence ID" value="KAK1743893.1"/>
    <property type="molecule type" value="Genomic_DNA"/>
</dbReference>
<name>A0AAD9DFP9_9STRA</name>
<keyword evidence="2" id="KW-0732">Signal</keyword>
<gene>
    <name evidence="3" type="ORF">QTG54_005490</name>
</gene>
<reference evidence="3" key="1">
    <citation type="submission" date="2023-06" db="EMBL/GenBank/DDBJ databases">
        <title>Survivors Of The Sea: Transcriptome response of Skeletonema marinoi to long-term dormancy.</title>
        <authorList>
            <person name="Pinder M.I.M."/>
            <person name="Kourtchenko O."/>
            <person name="Robertson E.K."/>
            <person name="Larsson T."/>
            <person name="Maumus F."/>
            <person name="Osuna-Cruz C.M."/>
            <person name="Vancaester E."/>
            <person name="Stenow R."/>
            <person name="Vandepoele K."/>
            <person name="Ploug H."/>
            <person name="Bruchert V."/>
            <person name="Godhe A."/>
            <person name="Topel M."/>
        </authorList>
    </citation>
    <scope>NUCLEOTIDE SEQUENCE</scope>
    <source>
        <strain evidence="3">R05AC</strain>
    </source>
</reference>
<organism evidence="3 4">
    <name type="scientific">Skeletonema marinoi</name>
    <dbReference type="NCBI Taxonomy" id="267567"/>
    <lineage>
        <taxon>Eukaryota</taxon>
        <taxon>Sar</taxon>
        <taxon>Stramenopiles</taxon>
        <taxon>Ochrophyta</taxon>
        <taxon>Bacillariophyta</taxon>
        <taxon>Coscinodiscophyceae</taxon>
        <taxon>Thalassiosirophycidae</taxon>
        <taxon>Thalassiosirales</taxon>
        <taxon>Skeletonemataceae</taxon>
        <taxon>Skeletonema</taxon>
        <taxon>Skeletonema marinoi-dohrnii complex</taxon>
    </lineage>
</organism>
<evidence type="ECO:0000313" key="4">
    <source>
        <dbReference type="Proteomes" id="UP001224775"/>
    </source>
</evidence>
<sequence length="314" mass="33589">MKRKQSLVSLTLSALAISSTDAFSSSPNTSHHRIATSLSAVTNENNNNNNKLFQTLAATTAAMTILTSPLMSLPGGIANADEYGRETEAPTLFTGETTMICKKRGPLGACLETTIRTVDNDNDKASKYFVDPSEKMKARQAAALATQEEDNEGNALIQKLRKQSVDNKEKNDLIVRQKTLLNDQSASFGPFDRQVVILNTDGKTFTLLQNPQAMRLKKAGYIEDRKFIIQPTQQVIEDALEGKDENLGDAIKGFFGGGGDKSGEGDVVAAAVSESASSDSSPSSVVEEETTSSVEEVVSESQPESVDAAAVESS</sequence>
<feature type="signal peptide" evidence="2">
    <location>
        <begin position="1"/>
        <end position="22"/>
    </location>
</feature>
<dbReference type="Proteomes" id="UP001224775">
    <property type="component" value="Unassembled WGS sequence"/>
</dbReference>
<dbReference type="AlphaFoldDB" id="A0AAD9DFP9"/>
<evidence type="ECO:0000256" key="1">
    <source>
        <dbReference type="SAM" id="MobiDB-lite"/>
    </source>
</evidence>
<evidence type="ECO:0000256" key="2">
    <source>
        <dbReference type="SAM" id="SignalP"/>
    </source>
</evidence>
<feature type="compositionally biased region" description="Low complexity" evidence="1">
    <location>
        <begin position="269"/>
        <end position="306"/>
    </location>
</feature>
<comment type="caution">
    <text evidence="3">The sequence shown here is derived from an EMBL/GenBank/DDBJ whole genome shotgun (WGS) entry which is preliminary data.</text>
</comment>
<feature type="chain" id="PRO_5042270225" evidence="2">
    <location>
        <begin position="23"/>
        <end position="314"/>
    </location>
</feature>
<accession>A0AAD9DFP9</accession>
<evidence type="ECO:0000313" key="3">
    <source>
        <dbReference type="EMBL" id="KAK1743893.1"/>
    </source>
</evidence>
<protein>
    <submittedName>
        <fullName evidence="3">Uncharacterized protein</fullName>
    </submittedName>
</protein>
<proteinExistence type="predicted"/>
<keyword evidence="4" id="KW-1185">Reference proteome</keyword>
<feature type="region of interest" description="Disordered" evidence="1">
    <location>
        <begin position="269"/>
        <end position="314"/>
    </location>
</feature>